<gene>
    <name evidence="8" type="ORF">GGQ92_001628</name>
</gene>
<comment type="subcellular location">
    <subcellularLocation>
        <location evidence="1">Cell outer membrane</location>
    </subcellularLocation>
</comment>
<keyword evidence="2 4" id="KW-0472">Membrane</keyword>
<evidence type="ECO:0000256" key="2">
    <source>
        <dbReference type="ARBA" id="ARBA00023136"/>
    </source>
</evidence>
<sequence length="484" mass="55723">MRNRMFLYTFCLLLIFLTACNKETEQQAVETEQEENVVENEQQDEQQEEEEKNEAEEEISPYITMEGIITLQEDSIDVDVQTNLPEGVEVRVAAYSHPYGGYIVSQSIESENVKVGENGVIQESVPFDPTFFESDQNEPVQMQLLFRPESVTALHEKRDEIRSTFGEYGEHLEGPFVIEEFMAYRDEPQYRILAEDVQPARVGQEFVIQEKTYGEPPTDQGATDVWMEAEIAEIDHRYVYVEGKTNLMEGLLLFGNIYSDEESWFGQNTFLYCSEIEKDGTFIMPVEYTSLTDEGYLEIYSIAGGNHRRGKPILDTYGEEFENIAGDVVERRYEDQTEQMIKLTIPLNPEYEDTPENVDITRDGDEVKLIMPDDILFEFGESELTSAGKSSIKEIAEWLESKEYKGMIKIYGHTDNVGGDEFNQGLSEDRANNVYNSLSSHFSDESLYEFEIEGFGKREPIATNETDEGRERNRRVEILIEVEE</sequence>
<evidence type="ECO:0000256" key="5">
    <source>
        <dbReference type="SAM" id="MobiDB-lite"/>
    </source>
</evidence>
<dbReference type="Gene3D" id="3.30.1330.60">
    <property type="entry name" value="OmpA-like domain"/>
    <property type="match status" value="1"/>
</dbReference>
<dbReference type="InterPro" id="IPR006664">
    <property type="entry name" value="OMP_bac"/>
</dbReference>
<reference evidence="8 9" key="1">
    <citation type="submission" date="2020-08" db="EMBL/GenBank/DDBJ databases">
        <title>Genomic Encyclopedia of Type Strains, Phase IV (KMG-IV): sequencing the most valuable type-strain genomes for metagenomic binning, comparative biology and taxonomic classification.</title>
        <authorList>
            <person name="Goeker M."/>
        </authorList>
    </citation>
    <scope>NUCLEOTIDE SEQUENCE [LARGE SCALE GENOMIC DNA]</scope>
    <source>
        <strain evidence="8 9">DSM 11805</strain>
    </source>
</reference>
<evidence type="ECO:0000313" key="9">
    <source>
        <dbReference type="Proteomes" id="UP000572212"/>
    </source>
</evidence>
<dbReference type="CDD" id="cd07185">
    <property type="entry name" value="OmpA_C-like"/>
    <property type="match status" value="1"/>
</dbReference>
<dbReference type="SUPFAM" id="SSF103088">
    <property type="entry name" value="OmpA-like"/>
    <property type="match status" value="1"/>
</dbReference>
<dbReference type="InterPro" id="IPR036737">
    <property type="entry name" value="OmpA-like_sf"/>
</dbReference>
<keyword evidence="9" id="KW-1185">Reference proteome</keyword>
<feature type="region of interest" description="Disordered" evidence="5">
    <location>
        <begin position="28"/>
        <end position="57"/>
    </location>
</feature>
<evidence type="ECO:0000256" key="6">
    <source>
        <dbReference type="SAM" id="SignalP"/>
    </source>
</evidence>
<dbReference type="EMBL" id="JACHON010000005">
    <property type="protein sequence ID" value="MBB6512839.1"/>
    <property type="molecule type" value="Genomic_DNA"/>
</dbReference>
<evidence type="ECO:0000256" key="3">
    <source>
        <dbReference type="ARBA" id="ARBA00023237"/>
    </source>
</evidence>
<comment type="caution">
    <text evidence="8">The sequence shown here is derived from an EMBL/GenBank/DDBJ whole genome shotgun (WGS) entry which is preliminary data.</text>
</comment>
<dbReference type="AlphaFoldDB" id="A0A841RK04"/>
<dbReference type="GO" id="GO:0009279">
    <property type="term" value="C:cell outer membrane"/>
    <property type="evidence" value="ECO:0007669"/>
    <property type="project" value="UniProtKB-SubCell"/>
</dbReference>
<dbReference type="Proteomes" id="UP000572212">
    <property type="component" value="Unassembled WGS sequence"/>
</dbReference>
<dbReference type="RefSeq" id="WP_184246871.1">
    <property type="nucleotide sequence ID" value="NZ_BAAACU010000059.1"/>
</dbReference>
<organism evidence="8 9">
    <name type="scientific">Gracilibacillus halotolerans</name>
    <dbReference type="NCBI Taxonomy" id="74386"/>
    <lineage>
        <taxon>Bacteria</taxon>
        <taxon>Bacillati</taxon>
        <taxon>Bacillota</taxon>
        <taxon>Bacilli</taxon>
        <taxon>Bacillales</taxon>
        <taxon>Bacillaceae</taxon>
        <taxon>Gracilibacillus</taxon>
    </lineage>
</organism>
<accession>A0A841RK04</accession>
<dbReference type="InterPro" id="IPR006665">
    <property type="entry name" value="OmpA-like"/>
</dbReference>
<dbReference type="PANTHER" id="PTHR30329:SF21">
    <property type="entry name" value="LIPOPROTEIN YIAD-RELATED"/>
    <property type="match status" value="1"/>
</dbReference>
<evidence type="ECO:0000259" key="7">
    <source>
        <dbReference type="PROSITE" id="PS51123"/>
    </source>
</evidence>
<dbReference type="PRINTS" id="PR01021">
    <property type="entry name" value="OMPADOMAIN"/>
</dbReference>
<dbReference type="PROSITE" id="PS51257">
    <property type="entry name" value="PROKAR_LIPOPROTEIN"/>
    <property type="match status" value="1"/>
</dbReference>
<keyword evidence="6" id="KW-0732">Signal</keyword>
<evidence type="ECO:0000256" key="4">
    <source>
        <dbReference type="PROSITE-ProRule" id="PRU00473"/>
    </source>
</evidence>
<dbReference type="PROSITE" id="PS51123">
    <property type="entry name" value="OMPA_2"/>
    <property type="match status" value="1"/>
</dbReference>
<evidence type="ECO:0000313" key="8">
    <source>
        <dbReference type="EMBL" id="MBB6512839.1"/>
    </source>
</evidence>
<protein>
    <submittedName>
        <fullName evidence="8">Outer membrane protein OmpA-like peptidoglycan-associated protein</fullName>
    </submittedName>
</protein>
<name>A0A841RK04_9BACI</name>
<keyword evidence="3" id="KW-0998">Cell outer membrane</keyword>
<dbReference type="InterPro" id="IPR050330">
    <property type="entry name" value="Bact_OuterMem_StrucFunc"/>
</dbReference>
<evidence type="ECO:0000256" key="1">
    <source>
        <dbReference type="ARBA" id="ARBA00004442"/>
    </source>
</evidence>
<proteinExistence type="predicted"/>
<feature type="signal peptide" evidence="6">
    <location>
        <begin position="1"/>
        <end position="21"/>
    </location>
</feature>
<feature type="domain" description="OmpA-like" evidence="7">
    <location>
        <begin position="364"/>
        <end position="484"/>
    </location>
</feature>
<feature type="compositionally biased region" description="Acidic residues" evidence="5">
    <location>
        <begin position="31"/>
        <end position="57"/>
    </location>
</feature>
<dbReference type="PANTHER" id="PTHR30329">
    <property type="entry name" value="STATOR ELEMENT OF FLAGELLAR MOTOR COMPLEX"/>
    <property type="match status" value="1"/>
</dbReference>
<dbReference type="Pfam" id="PF00691">
    <property type="entry name" value="OmpA"/>
    <property type="match status" value="1"/>
</dbReference>
<feature type="chain" id="PRO_5039039498" evidence="6">
    <location>
        <begin position="22"/>
        <end position="484"/>
    </location>
</feature>